<name>A0A918GZX7_9ACTN</name>
<reference evidence="1" key="2">
    <citation type="submission" date="2020-09" db="EMBL/GenBank/DDBJ databases">
        <authorList>
            <person name="Sun Q."/>
            <person name="Ohkuma M."/>
        </authorList>
    </citation>
    <scope>NUCLEOTIDE SEQUENCE</scope>
    <source>
        <strain evidence="1">JCM 3172</strain>
    </source>
</reference>
<gene>
    <name evidence="1" type="ORF">GCM10014713_22050</name>
</gene>
<dbReference type="Proteomes" id="UP000619486">
    <property type="component" value="Unassembled WGS sequence"/>
</dbReference>
<proteinExistence type="predicted"/>
<dbReference type="AlphaFoldDB" id="A0A918GZX7"/>
<comment type="caution">
    <text evidence="1">The sequence shown here is derived from an EMBL/GenBank/DDBJ whole genome shotgun (WGS) entry which is preliminary data.</text>
</comment>
<dbReference type="EMBL" id="BMQQ01000006">
    <property type="protein sequence ID" value="GGT28094.1"/>
    <property type="molecule type" value="Genomic_DNA"/>
</dbReference>
<evidence type="ECO:0000313" key="2">
    <source>
        <dbReference type="Proteomes" id="UP000619486"/>
    </source>
</evidence>
<sequence>MVGVAVIEGNEHRGHVDVPSRVRRRFRRRREVEPVRQGEQRWEHPVVRHSRPERIEGDEHAASWYECGVNPRRDREALKGQFVQETD</sequence>
<organism evidence="1 2">
    <name type="scientific">Streptomyces purpureus</name>
    <dbReference type="NCBI Taxonomy" id="1951"/>
    <lineage>
        <taxon>Bacteria</taxon>
        <taxon>Bacillati</taxon>
        <taxon>Actinomycetota</taxon>
        <taxon>Actinomycetes</taxon>
        <taxon>Kitasatosporales</taxon>
        <taxon>Streptomycetaceae</taxon>
        <taxon>Streptomyces</taxon>
    </lineage>
</organism>
<evidence type="ECO:0000313" key="1">
    <source>
        <dbReference type="EMBL" id="GGT28094.1"/>
    </source>
</evidence>
<protein>
    <submittedName>
        <fullName evidence="1">Uncharacterized protein</fullName>
    </submittedName>
</protein>
<keyword evidence="2" id="KW-1185">Reference proteome</keyword>
<accession>A0A918GZX7</accession>
<reference evidence="1" key="1">
    <citation type="journal article" date="2014" name="Int. J. Syst. Evol. Microbiol.">
        <title>Complete genome sequence of Corynebacterium casei LMG S-19264T (=DSM 44701T), isolated from a smear-ripened cheese.</title>
        <authorList>
            <consortium name="US DOE Joint Genome Institute (JGI-PGF)"/>
            <person name="Walter F."/>
            <person name="Albersmeier A."/>
            <person name="Kalinowski J."/>
            <person name="Ruckert C."/>
        </authorList>
    </citation>
    <scope>NUCLEOTIDE SEQUENCE</scope>
    <source>
        <strain evidence="1">JCM 3172</strain>
    </source>
</reference>